<evidence type="ECO:0000313" key="3">
    <source>
        <dbReference type="Proteomes" id="UP000279911"/>
    </source>
</evidence>
<dbReference type="GO" id="GO:0016787">
    <property type="term" value="F:hydrolase activity"/>
    <property type="evidence" value="ECO:0007669"/>
    <property type="project" value="UniProtKB-KW"/>
</dbReference>
<dbReference type="Proteomes" id="UP000279911">
    <property type="component" value="Unassembled WGS sequence"/>
</dbReference>
<dbReference type="Gene3D" id="3.90.79.10">
    <property type="entry name" value="Nucleoside Triphosphate Pyrophosphohydrolase"/>
    <property type="match status" value="1"/>
</dbReference>
<dbReference type="OrthoDB" id="9780586at2"/>
<dbReference type="PROSITE" id="PS51462">
    <property type="entry name" value="NUDIX"/>
    <property type="match status" value="1"/>
</dbReference>
<keyword evidence="2" id="KW-0378">Hydrolase</keyword>
<dbReference type="AlphaFoldDB" id="A0A427TZD0"/>
<sequence>MLENELLKTFDEEGNETGIEQRSVVHQAGHWHETFHCWFVESQNAGTYLYFQLRSSVKKDYANLLDITAAGHILSDESPADGLREVEEELGITLAFDEVIPLGLIKDELVSPAFIDRELCHVYLYDRQVPLEAFKLQREEVAGIFKVCTNDFKKLWFRELNEIEVAGFIINDFGEKILQTRTVARRDFVPHEDSYIESVIKAIDNLILKDL</sequence>
<evidence type="ECO:0000259" key="1">
    <source>
        <dbReference type="PROSITE" id="PS51462"/>
    </source>
</evidence>
<dbReference type="CDD" id="cd04692">
    <property type="entry name" value="NUDIX_Hydrolase"/>
    <property type="match status" value="1"/>
</dbReference>
<dbReference type="PANTHER" id="PTHR10885:SF0">
    <property type="entry name" value="ISOPENTENYL-DIPHOSPHATE DELTA-ISOMERASE"/>
    <property type="match status" value="1"/>
</dbReference>
<dbReference type="SUPFAM" id="SSF55811">
    <property type="entry name" value="Nudix"/>
    <property type="match status" value="1"/>
</dbReference>
<organism evidence="2 3">
    <name type="scientific">Mesobacillus subterraneus</name>
    <dbReference type="NCBI Taxonomy" id="285983"/>
    <lineage>
        <taxon>Bacteria</taxon>
        <taxon>Bacillati</taxon>
        <taxon>Bacillota</taxon>
        <taxon>Bacilli</taxon>
        <taxon>Bacillales</taxon>
        <taxon>Bacillaceae</taxon>
        <taxon>Mesobacillus</taxon>
    </lineage>
</organism>
<feature type="domain" description="Nudix hydrolase" evidence="1">
    <location>
        <begin position="30"/>
        <end position="170"/>
    </location>
</feature>
<name>A0A427TZD0_9BACI</name>
<proteinExistence type="predicted"/>
<protein>
    <submittedName>
        <fullName evidence="2">NUDIX hydrolase</fullName>
    </submittedName>
</protein>
<evidence type="ECO:0000313" key="2">
    <source>
        <dbReference type="EMBL" id="RSD29445.1"/>
    </source>
</evidence>
<dbReference type="InterPro" id="IPR015797">
    <property type="entry name" value="NUDIX_hydrolase-like_dom_sf"/>
</dbReference>
<accession>A0A427TZD0</accession>
<dbReference type="EMBL" id="RSFW01000002">
    <property type="protein sequence ID" value="RSD29445.1"/>
    <property type="molecule type" value="Genomic_DNA"/>
</dbReference>
<dbReference type="InterPro" id="IPR000086">
    <property type="entry name" value="NUDIX_hydrolase_dom"/>
</dbReference>
<comment type="caution">
    <text evidence="2">The sequence shown here is derived from an EMBL/GenBank/DDBJ whole genome shotgun (WGS) entry which is preliminary data.</text>
</comment>
<reference evidence="3" key="1">
    <citation type="submission" date="2018-12" db="EMBL/GenBank/DDBJ databases">
        <title>Bacillus chawlae sp. nov., Bacillus glennii sp. nov., and Bacillus saganii sp. nov. Isolated from the Vehicle Assembly Building at Kennedy Space Center where the Viking Spacecraft were Assembled.</title>
        <authorList>
            <person name="Seuylemezian A."/>
            <person name="Vaishampayan P."/>
        </authorList>
    </citation>
    <scope>NUCLEOTIDE SEQUENCE [LARGE SCALE GENOMIC DNA]</scope>
    <source>
        <strain evidence="3">DSM 13966</strain>
    </source>
</reference>
<gene>
    <name evidence="2" type="ORF">EJA10_02035</name>
</gene>
<dbReference type="PANTHER" id="PTHR10885">
    <property type="entry name" value="ISOPENTENYL-DIPHOSPHATE DELTA-ISOMERASE"/>
    <property type="match status" value="1"/>
</dbReference>